<dbReference type="InterPro" id="IPR018497">
    <property type="entry name" value="Peptidase_M13_C"/>
</dbReference>
<dbReference type="Proteomes" id="UP000268014">
    <property type="component" value="Unassembled WGS sequence"/>
</dbReference>
<reference evidence="3 4" key="2">
    <citation type="submission" date="2018-11" db="EMBL/GenBank/DDBJ databases">
        <authorList>
            <consortium name="Pathogen Informatics"/>
        </authorList>
    </citation>
    <scope>NUCLEOTIDE SEQUENCE [LARGE SCALE GENOMIC DNA]</scope>
    <source>
        <strain evidence="3 4">MHpl1</strain>
    </source>
</reference>
<dbReference type="SUPFAM" id="SSF55486">
    <property type="entry name" value="Metalloproteases ('zincins'), catalytic domain"/>
    <property type="match status" value="1"/>
</dbReference>
<dbReference type="InterPro" id="IPR000718">
    <property type="entry name" value="Peptidase_M13"/>
</dbReference>
<gene>
    <name evidence="3" type="ORF">HPLM_LOCUS20663</name>
</gene>
<evidence type="ECO:0000313" key="5">
    <source>
        <dbReference type="WBParaSite" id="HPLM_0002067101-mRNA-1"/>
    </source>
</evidence>
<dbReference type="GO" id="GO:0004222">
    <property type="term" value="F:metalloendopeptidase activity"/>
    <property type="evidence" value="ECO:0007669"/>
    <property type="project" value="InterPro"/>
</dbReference>
<reference evidence="5" key="1">
    <citation type="submission" date="2017-02" db="UniProtKB">
        <authorList>
            <consortium name="WormBaseParasite"/>
        </authorList>
    </citation>
    <scope>IDENTIFICATION</scope>
</reference>
<dbReference type="PROSITE" id="PS51885">
    <property type="entry name" value="NEPRILYSIN"/>
    <property type="match status" value="1"/>
</dbReference>
<evidence type="ECO:0000313" key="3">
    <source>
        <dbReference type="EMBL" id="VDO85287.1"/>
    </source>
</evidence>
<proteinExistence type="inferred from homology"/>
<dbReference type="PANTHER" id="PTHR11733">
    <property type="entry name" value="ZINC METALLOPROTEASE FAMILY M13 NEPRILYSIN-RELATED"/>
    <property type="match status" value="1"/>
</dbReference>
<dbReference type="EMBL" id="UZAF01022455">
    <property type="protein sequence ID" value="VDO85287.1"/>
    <property type="molecule type" value="Genomic_DNA"/>
</dbReference>
<sequence length="157" mass="17940">MFAPEAPFYVNYASIGIAIGHEITHGYDDLGAQYDANGSLRGWWNDDTLQTFQQRRQCFVSQYGSQAFKMRSSREEDLKPLPGLTNFTAEQLFFLAYANVWCEVVKTSSVDYIMETDAHPLGMFRVNVPLQNFPPFSEAFNCPVGTPMNPFEKCRVW</sequence>
<dbReference type="OMA" id="ATAWCER"/>
<name>A0A0N4X8H9_HAEPC</name>
<evidence type="ECO:0000313" key="4">
    <source>
        <dbReference type="Proteomes" id="UP000268014"/>
    </source>
</evidence>
<dbReference type="GO" id="GO:0016485">
    <property type="term" value="P:protein processing"/>
    <property type="evidence" value="ECO:0007669"/>
    <property type="project" value="TreeGrafter"/>
</dbReference>
<evidence type="ECO:0000259" key="2">
    <source>
        <dbReference type="Pfam" id="PF01431"/>
    </source>
</evidence>
<dbReference type="Pfam" id="PF01431">
    <property type="entry name" value="Peptidase_M13"/>
    <property type="match status" value="2"/>
</dbReference>
<dbReference type="OrthoDB" id="5873741at2759"/>
<keyword evidence="4" id="KW-1185">Reference proteome</keyword>
<dbReference type="STRING" id="6290.A0A0N4X8H9"/>
<protein>
    <submittedName>
        <fullName evidence="5">Peptidase_M13 domain-containing protein</fullName>
    </submittedName>
</protein>
<accession>A0A0N4X8H9</accession>
<dbReference type="WBParaSite" id="HPLM_0002067101-mRNA-1">
    <property type="protein sequence ID" value="HPLM_0002067101-mRNA-1"/>
    <property type="gene ID" value="HPLM_0002067101"/>
</dbReference>
<dbReference type="GO" id="GO:0005886">
    <property type="term" value="C:plasma membrane"/>
    <property type="evidence" value="ECO:0007669"/>
    <property type="project" value="TreeGrafter"/>
</dbReference>
<organism evidence="5">
    <name type="scientific">Haemonchus placei</name>
    <name type="common">Barber's pole worm</name>
    <dbReference type="NCBI Taxonomy" id="6290"/>
    <lineage>
        <taxon>Eukaryota</taxon>
        <taxon>Metazoa</taxon>
        <taxon>Ecdysozoa</taxon>
        <taxon>Nematoda</taxon>
        <taxon>Chromadorea</taxon>
        <taxon>Rhabditida</taxon>
        <taxon>Rhabditina</taxon>
        <taxon>Rhabditomorpha</taxon>
        <taxon>Strongyloidea</taxon>
        <taxon>Trichostrongylidae</taxon>
        <taxon>Haemonchus</taxon>
    </lineage>
</organism>
<dbReference type="PANTHER" id="PTHR11733:SF167">
    <property type="entry name" value="FI17812P1-RELATED"/>
    <property type="match status" value="1"/>
</dbReference>
<dbReference type="Gene3D" id="3.40.390.10">
    <property type="entry name" value="Collagenase (Catalytic Domain)"/>
    <property type="match status" value="2"/>
</dbReference>
<evidence type="ECO:0000256" key="1">
    <source>
        <dbReference type="ARBA" id="ARBA00007357"/>
    </source>
</evidence>
<comment type="similarity">
    <text evidence="1">Belongs to the peptidase M13 family.</text>
</comment>
<feature type="domain" description="Peptidase M13 C-terminal" evidence="2">
    <location>
        <begin position="2"/>
        <end position="65"/>
    </location>
</feature>
<dbReference type="AlphaFoldDB" id="A0A0N4X8H9"/>
<feature type="domain" description="Peptidase M13 C-terminal" evidence="2">
    <location>
        <begin position="67"/>
        <end position="156"/>
    </location>
</feature>
<dbReference type="InterPro" id="IPR024079">
    <property type="entry name" value="MetalloPept_cat_dom_sf"/>
</dbReference>